<protein>
    <recommendedName>
        <fullName evidence="7">ZZ-type domain-containing protein</fullName>
    </recommendedName>
</protein>
<evidence type="ECO:0000256" key="1">
    <source>
        <dbReference type="ARBA" id="ARBA00022723"/>
    </source>
</evidence>
<feature type="compositionally biased region" description="Low complexity" evidence="6">
    <location>
        <begin position="899"/>
        <end position="914"/>
    </location>
</feature>
<feature type="compositionally biased region" description="Basic and acidic residues" evidence="6">
    <location>
        <begin position="639"/>
        <end position="651"/>
    </location>
</feature>
<dbReference type="GO" id="GO:0070530">
    <property type="term" value="F:K63-linked polyubiquitin modification-dependent protein binding"/>
    <property type="evidence" value="ECO:0007669"/>
    <property type="project" value="TreeGrafter"/>
</dbReference>
<feature type="region of interest" description="Disordered" evidence="6">
    <location>
        <begin position="623"/>
        <end position="691"/>
    </location>
</feature>
<dbReference type="SMART" id="SM00291">
    <property type="entry name" value="ZnF_ZZ"/>
    <property type="match status" value="3"/>
</dbReference>
<dbReference type="OrthoDB" id="661148at2759"/>
<dbReference type="Gene3D" id="3.30.60.90">
    <property type="match status" value="3"/>
</dbReference>
<reference evidence="8 9" key="1">
    <citation type="submission" date="2016-06" db="EMBL/GenBank/DDBJ databases">
        <title>Evolution of pathogenesis and genome organization in the Tremellales.</title>
        <authorList>
            <person name="Cuomo C."/>
            <person name="Litvintseva A."/>
            <person name="Heitman J."/>
            <person name="Chen Y."/>
            <person name="Sun S."/>
            <person name="Springer D."/>
            <person name="Dromer F."/>
            <person name="Young S."/>
            <person name="Zeng Q."/>
            <person name="Chapman S."/>
            <person name="Gujja S."/>
            <person name="Saif S."/>
            <person name="Birren B."/>
        </authorList>
    </citation>
    <scope>NUCLEOTIDE SEQUENCE [LARGE SCALE GENOMIC DNA]</scope>
    <source>
        <strain evidence="8 9">CBS 7118</strain>
    </source>
</reference>
<dbReference type="PANTHER" id="PTHR15090:SF0">
    <property type="entry name" value="SEQUESTOSOME-1"/>
    <property type="match status" value="1"/>
</dbReference>
<dbReference type="Proteomes" id="UP000094819">
    <property type="component" value="Unassembled WGS sequence"/>
</dbReference>
<dbReference type="Pfam" id="PF00569">
    <property type="entry name" value="ZZ"/>
    <property type="match status" value="3"/>
</dbReference>
<dbReference type="GeneID" id="30194697"/>
<evidence type="ECO:0000256" key="5">
    <source>
        <dbReference type="SAM" id="Coils"/>
    </source>
</evidence>
<feature type="region of interest" description="Disordered" evidence="6">
    <location>
        <begin position="991"/>
        <end position="1036"/>
    </location>
</feature>
<dbReference type="GO" id="GO:0000423">
    <property type="term" value="P:mitophagy"/>
    <property type="evidence" value="ECO:0007669"/>
    <property type="project" value="TreeGrafter"/>
</dbReference>
<dbReference type="CDD" id="cd14947">
    <property type="entry name" value="NBR1_like"/>
    <property type="match status" value="1"/>
</dbReference>
<keyword evidence="9" id="KW-1185">Reference proteome</keyword>
<feature type="coiled-coil region" evidence="5">
    <location>
        <begin position="177"/>
        <end position="211"/>
    </location>
</feature>
<evidence type="ECO:0000256" key="3">
    <source>
        <dbReference type="ARBA" id="ARBA00022833"/>
    </source>
</evidence>
<dbReference type="GO" id="GO:0016235">
    <property type="term" value="C:aggresome"/>
    <property type="evidence" value="ECO:0007669"/>
    <property type="project" value="TreeGrafter"/>
</dbReference>
<feature type="compositionally biased region" description="Low complexity" evidence="6">
    <location>
        <begin position="941"/>
        <end position="950"/>
    </location>
</feature>
<feature type="domain" description="ZZ-type" evidence="7">
    <location>
        <begin position="424"/>
        <end position="479"/>
    </location>
</feature>
<dbReference type="EMBL" id="AWGH01000017">
    <property type="protein sequence ID" value="ODN92690.1"/>
    <property type="molecule type" value="Genomic_DNA"/>
</dbReference>
<dbReference type="SUPFAM" id="SSF57850">
    <property type="entry name" value="RING/U-box"/>
    <property type="match status" value="3"/>
</dbReference>
<accession>A0A1E3IVP4</accession>
<sequence>MFVLKATLKDETRRLSFDTTRFPRYSDVQAKVRTPIEYSAHPQIRAIFNLPSTSHPYWVNVLLFPDDSRDARIMFKQHVCDVEEYESAQLPFVHTIGTSPALVFTVLLTSDPRLDSIHGFHRANRLISSFQASTMRLQVKENELVHECALLTALEAKVQDCMQVGDQTGIAFWSSRAQDKRNKVASFEETVKQMRHDIEQLNQQLDNVPAEGYSHSSLRDHAQALGREETLRSQQTAEELEAWRLGEELNQQDEGAFPPLEAVINGGRRGSHPHGPGFFRPSFPGMAPPPPHGHPRAFPFSHFPPPPHPPAFGPPFSHERMQNHERKIKGILDSVTEILNPSNPNGLVPAQEIKSMLDGFLGNLTNQLAGTFEGSPRVSSTPEAEPKIPGAFVSSPVQNDVSTQTTPTEKTTSATKLGEGGFRHRHIWCDGCEQEIRGMRYKCEQCSDYDLCGSCLPLLNTAALHPITHSFKAMLHRDLQDRIKLTADGLADESQMHPATCDVCSRNILGVRWKCLNCPDWDACGVCAQGLGQKHPGHSFVKLYKAGDYVTDKGMEARDKVAHPHVSCDGCEARIHGIRYKCMHPSCPDYDLCQTCEAHPATVHPVDHPMLKLKAPLRVKFQSSYEQKTRSHASSTSSPEKESPEKAKSDKMTTTASFKANKVKPHGDAFGARTGGQWQQHAHAEHSPAPGARAKVVEDLLSWAGTSDVKKEEQPETPKAEKKEILAVNPAPEVKAEVPAKAEEAPEPAKVKIETPEPVKEPVGPLDIFSYVRHVTIPPGTSLPAGTVFTKIWKYKHFASGDEYPFGSIHLEHQSGQSLIGGVEGCNVKFVVDKNDVKEGEEGEVRIEGLKVPERKGEVLEWWRFVDEKGVQYGQPFRLRIAVAEDLAASRNMSASSFIMPSSTSTSEPEPAAPKQDGSVPCGTLYHHYKTSAAGADKGASTESSQYLSPPSSPSLPPVTSRSRSVMDDDDDDDLSVVSYDSYVDVEGVKTGTTQSVTSGLADGEEGEAVEAGSDEEFEVVEDSEEEMTADELENA</sequence>
<evidence type="ECO:0000256" key="6">
    <source>
        <dbReference type="SAM" id="MobiDB-lite"/>
    </source>
</evidence>
<keyword evidence="2 4" id="KW-0863">Zinc-finger</keyword>
<keyword evidence="3" id="KW-0862">Zinc</keyword>
<dbReference type="PROSITE" id="PS50135">
    <property type="entry name" value="ZF_ZZ_2"/>
    <property type="match status" value="2"/>
</dbReference>
<dbReference type="InterPro" id="IPR032350">
    <property type="entry name" value="Nbr1_FW"/>
</dbReference>
<dbReference type="GO" id="GO:0005080">
    <property type="term" value="F:protein kinase C binding"/>
    <property type="evidence" value="ECO:0007669"/>
    <property type="project" value="TreeGrafter"/>
</dbReference>
<evidence type="ECO:0000259" key="7">
    <source>
        <dbReference type="PROSITE" id="PS50135"/>
    </source>
</evidence>
<dbReference type="GO" id="GO:0044753">
    <property type="term" value="C:amphisome"/>
    <property type="evidence" value="ECO:0007669"/>
    <property type="project" value="TreeGrafter"/>
</dbReference>
<feature type="region of interest" description="Disordered" evidence="6">
    <location>
        <begin position="374"/>
        <end position="416"/>
    </location>
</feature>
<proteinExistence type="predicted"/>
<keyword evidence="1" id="KW-0479">Metal-binding</keyword>
<dbReference type="PROSITE" id="PS01357">
    <property type="entry name" value="ZF_ZZ_1"/>
    <property type="match status" value="2"/>
</dbReference>
<feature type="region of interest" description="Disordered" evidence="6">
    <location>
        <begin position="899"/>
        <end position="976"/>
    </location>
</feature>
<dbReference type="RefSeq" id="XP_019030317.1">
    <property type="nucleotide sequence ID" value="XM_019177566.1"/>
</dbReference>
<dbReference type="InterPro" id="IPR052260">
    <property type="entry name" value="Autophagy_Rcpt_SigReg"/>
</dbReference>
<evidence type="ECO:0000313" key="9">
    <source>
        <dbReference type="Proteomes" id="UP000094819"/>
    </source>
</evidence>
<gene>
    <name evidence="8" type="ORF">L198_05484</name>
</gene>
<dbReference type="Pfam" id="PF16158">
    <property type="entry name" value="N_BRCA1_IG"/>
    <property type="match status" value="1"/>
</dbReference>
<feature type="compositionally biased region" description="Low complexity" evidence="6">
    <location>
        <begin position="403"/>
        <end position="415"/>
    </location>
</feature>
<comment type="caution">
    <text evidence="8">The sequence shown here is derived from an EMBL/GenBank/DDBJ whole genome shotgun (WGS) entry which is preliminary data.</text>
</comment>
<dbReference type="InterPro" id="IPR000433">
    <property type="entry name" value="Znf_ZZ"/>
</dbReference>
<dbReference type="GO" id="GO:0007032">
    <property type="term" value="P:endosome organization"/>
    <property type="evidence" value="ECO:0007669"/>
    <property type="project" value="TreeGrafter"/>
</dbReference>
<dbReference type="PANTHER" id="PTHR15090">
    <property type="entry name" value="SEQUESTOSOME 1-RELATED"/>
    <property type="match status" value="1"/>
</dbReference>
<evidence type="ECO:0000313" key="8">
    <source>
        <dbReference type="EMBL" id="ODN92690.1"/>
    </source>
</evidence>
<evidence type="ECO:0000256" key="4">
    <source>
        <dbReference type="PROSITE-ProRule" id="PRU00228"/>
    </source>
</evidence>
<organism evidence="8 9">
    <name type="scientific">Cryptococcus wingfieldii CBS 7118</name>
    <dbReference type="NCBI Taxonomy" id="1295528"/>
    <lineage>
        <taxon>Eukaryota</taxon>
        <taxon>Fungi</taxon>
        <taxon>Dikarya</taxon>
        <taxon>Basidiomycota</taxon>
        <taxon>Agaricomycotina</taxon>
        <taxon>Tremellomycetes</taxon>
        <taxon>Tremellales</taxon>
        <taxon>Cryptococcaceae</taxon>
        <taxon>Cryptococcus</taxon>
    </lineage>
</organism>
<dbReference type="CDD" id="cd02340">
    <property type="entry name" value="ZZ_NBR1_like"/>
    <property type="match status" value="3"/>
</dbReference>
<dbReference type="InterPro" id="IPR013783">
    <property type="entry name" value="Ig-like_fold"/>
</dbReference>
<evidence type="ECO:0000256" key="2">
    <source>
        <dbReference type="ARBA" id="ARBA00022771"/>
    </source>
</evidence>
<dbReference type="InterPro" id="IPR043145">
    <property type="entry name" value="Znf_ZZ_sf"/>
</dbReference>
<feature type="compositionally biased region" description="Acidic residues" evidence="6">
    <location>
        <begin position="1003"/>
        <end position="1036"/>
    </location>
</feature>
<name>A0A1E3IVP4_9TREE</name>
<dbReference type="AlphaFoldDB" id="A0A1E3IVP4"/>
<keyword evidence="5" id="KW-0175">Coiled coil</keyword>
<feature type="domain" description="ZZ-type" evidence="7">
    <location>
        <begin position="563"/>
        <end position="618"/>
    </location>
</feature>
<dbReference type="GO" id="GO:0035973">
    <property type="term" value="P:aggrephagy"/>
    <property type="evidence" value="ECO:0007669"/>
    <property type="project" value="TreeGrafter"/>
</dbReference>
<dbReference type="Gene3D" id="2.60.40.10">
    <property type="entry name" value="Immunoglobulins"/>
    <property type="match status" value="1"/>
</dbReference>
<dbReference type="GO" id="GO:0008270">
    <property type="term" value="F:zinc ion binding"/>
    <property type="evidence" value="ECO:0007669"/>
    <property type="project" value="UniProtKB-KW"/>
</dbReference>